<dbReference type="Gene3D" id="3.40.710.10">
    <property type="entry name" value="DD-peptidase/beta-lactamase superfamily"/>
    <property type="match status" value="1"/>
</dbReference>
<accession>A0A426SAA7</accession>
<dbReference type="InterPro" id="IPR001466">
    <property type="entry name" value="Beta-lactam-related"/>
</dbReference>
<protein>
    <recommendedName>
        <fullName evidence="3">Beta-lactamase-related domain-containing protein</fullName>
    </recommendedName>
</protein>
<dbReference type="GO" id="GO:0016787">
    <property type="term" value="F:hydrolase activity"/>
    <property type="evidence" value="ECO:0007669"/>
    <property type="project" value="UniProtKB-KW"/>
</dbReference>
<keyword evidence="1" id="KW-0378">Hydrolase</keyword>
<evidence type="ECO:0000259" key="3">
    <source>
        <dbReference type="Pfam" id="PF00144"/>
    </source>
</evidence>
<dbReference type="InterPro" id="IPR050789">
    <property type="entry name" value="Diverse_Enzym_Activities"/>
</dbReference>
<dbReference type="Pfam" id="PF00144">
    <property type="entry name" value="Beta-lactamase"/>
    <property type="match status" value="1"/>
</dbReference>
<dbReference type="EMBL" id="PDES01000004">
    <property type="protein sequence ID" value="RRQ87426.1"/>
    <property type="molecule type" value="Genomic_DNA"/>
</dbReference>
<sequence>MAWGLFFVQTNLGAEPSEERYSRRVIPVSVRFWREVTGHPLGSVTARQLLTHTAGVPLRAQLKNLYGTSADEIRRGVLHEQLHRPPGEAAEYTDRAALILGHLAEYLSGQLLDQPATTRTWLPMGMDSTRFGPLSAEIAARCAPTELDQDTDTHLKGIAHDFSARLLGGVCGIAGVFTVLDDLAAFPRYMLAPAVSPSSAGFGTKWIARSLSILTGELEPIRGPFWHPAPGASAVQDVWIHYGFTGTGMRISPLRGQWAVLLTNKLYHTRDRGPLADITHPVITDRRGLAWRWWPRSVRPRTVGCRTSGWSPRPGSHRPRGEPVLRLDRERGPGRGGAGHGGHRQADGAGPAGGDPAEPSPAAAADAARQGGVPESHVAGLVRYGLAGRKMCGSSRARQPFGLRGPLGVVRPGGPVRCNG</sequence>
<name>A0A426SAA7_9ACTN</name>
<gene>
    <name evidence="4" type="ORF">CQW44_10885</name>
</gene>
<dbReference type="AlphaFoldDB" id="A0A426SAA7"/>
<evidence type="ECO:0000313" key="5">
    <source>
        <dbReference type="Proteomes" id="UP000276379"/>
    </source>
</evidence>
<dbReference type="PANTHER" id="PTHR43283">
    <property type="entry name" value="BETA-LACTAMASE-RELATED"/>
    <property type="match status" value="1"/>
</dbReference>
<organism evidence="4 5">
    <name type="scientific">Streptomyces griseofuscus</name>
    <dbReference type="NCBI Taxonomy" id="146922"/>
    <lineage>
        <taxon>Bacteria</taxon>
        <taxon>Bacillati</taxon>
        <taxon>Actinomycetota</taxon>
        <taxon>Actinomycetes</taxon>
        <taxon>Kitasatosporales</taxon>
        <taxon>Streptomycetaceae</taxon>
        <taxon>Streptomyces</taxon>
    </lineage>
</organism>
<evidence type="ECO:0000256" key="1">
    <source>
        <dbReference type="ARBA" id="ARBA00022801"/>
    </source>
</evidence>
<feature type="region of interest" description="Disordered" evidence="2">
    <location>
        <begin position="303"/>
        <end position="373"/>
    </location>
</feature>
<keyword evidence="5" id="KW-1185">Reference proteome</keyword>
<dbReference type="PANTHER" id="PTHR43283:SF11">
    <property type="entry name" value="BETA-LACTAMASE-RELATED DOMAIN-CONTAINING PROTEIN"/>
    <property type="match status" value="1"/>
</dbReference>
<feature type="compositionally biased region" description="Basic and acidic residues" evidence="2">
    <location>
        <begin position="319"/>
        <end position="333"/>
    </location>
</feature>
<dbReference type="InterPro" id="IPR012338">
    <property type="entry name" value="Beta-lactam/transpept-like"/>
</dbReference>
<dbReference type="SUPFAM" id="SSF56601">
    <property type="entry name" value="beta-lactamase/transpeptidase-like"/>
    <property type="match status" value="1"/>
</dbReference>
<proteinExistence type="predicted"/>
<feature type="compositionally biased region" description="Low complexity" evidence="2">
    <location>
        <begin position="354"/>
        <end position="368"/>
    </location>
</feature>
<feature type="domain" description="Beta-lactamase-related" evidence="3">
    <location>
        <begin position="30"/>
        <end position="273"/>
    </location>
</feature>
<dbReference type="Proteomes" id="UP000276379">
    <property type="component" value="Unassembled WGS sequence"/>
</dbReference>
<evidence type="ECO:0000256" key="2">
    <source>
        <dbReference type="SAM" id="MobiDB-lite"/>
    </source>
</evidence>
<evidence type="ECO:0000313" key="4">
    <source>
        <dbReference type="EMBL" id="RRQ87426.1"/>
    </source>
</evidence>
<reference evidence="4 5" key="1">
    <citation type="submission" date="2017-10" db="EMBL/GenBank/DDBJ databases">
        <title>Draft genome of actinobacteria isolated from guarana (Paullinia cupana (Mart.) Ducke.</title>
        <authorList>
            <person name="Siqueira K.A."/>
            <person name="Liotti R.G."/>
            <person name="Mendes T.A."/>
            <person name="Soares M.A."/>
        </authorList>
    </citation>
    <scope>NUCLEOTIDE SEQUENCE [LARGE SCALE GENOMIC DNA]</scope>
    <source>
        <strain evidence="4 5">199</strain>
    </source>
</reference>
<comment type="caution">
    <text evidence="4">The sequence shown here is derived from an EMBL/GenBank/DDBJ whole genome shotgun (WGS) entry which is preliminary data.</text>
</comment>
<dbReference type="RefSeq" id="WP_125213209.1">
    <property type="nucleotide sequence ID" value="NZ_PDES01000004.1"/>
</dbReference>